<protein>
    <submittedName>
        <fullName evidence="1">Uncharacterized protein</fullName>
    </submittedName>
</protein>
<dbReference type="EMBL" id="JASUXU010000318">
    <property type="protein sequence ID" value="KAK0301653.1"/>
    <property type="molecule type" value="Genomic_DNA"/>
</dbReference>
<name>A0AAN6F5J6_9PEZI</name>
<evidence type="ECO:0000313" key="2">
    <source>
        <dbReference type="Proteomes" id="UP001168146"/>
    </source>
</evidence>
<comment type="caution">
    <text evidence="1">The sequence shown here is derived from an EMBL/GenBank/DDBJ whole genome shotgun (WGS) entry which is preliminary data.</text>
</comment>
<reference evidence="1" key="1">
    <citation type="submission" date="2021-12" db="EMBL/GenBank/DDBJ databases">
        <title>Black yeast isolated from Biological Soil Crust.</title>
        <authorList>
            <person name="Kurbessoian T."/>
        </authorList>
    </citation>
    <scope>NUCLEOTIDE SEQUENCE</scope>
    <source>
        <strain evidence="1">CCFEE 5208</strain>
    </source>
</reference>
<organism evidence="1 2">
    <name type="scientific">Friedmanniomyces endolithicus</name>
    <dbReference type="NCBI Taxonomy" id="329885"/>
    <lineage>
        <taxon>Eukaryota</taxon>
        <taxon>Fungi</taxon>
        <taxon>Dikarya</taxon>
        <taxon>Ascomycota</taxon>
        <taxon>Pezizomycotina</taxon>
        <taxon>Dothideomycetes</taxon>
        <taxon>Dothideomycetidae</taxon>
        <taxon>Mycosphaerellales</taxon>
        <taxon>Teratosphaeriaceae</taxon>
        <taxon>Friedmanniomyces</taxon>
    </lineage>
</organism>
<proteinExistence type="predicted"/>
<dbReference type="Proteomes" id="UP001168146">
    <property type="component" value="Unassembled WGS sequence"/>
</dbReference>
<evidence type="ECO:0000313" key="1">
    <source>
        <dbReference type="EMBL" id="KAK0301653.1"/>
    </source>
</evidence>
<dbReference type="AlphaFoldDB" id="A0AAN6F5J6"/>
<gene>
    <name evidence="1" type="ORF">LTR82_018188</name>
</gene>
<accession>A0AAN6F5J6</accession>
<sequence length="92" mass="10579">MKKRPSEYAAMSSEINYTRGHLRETACKGTNYHAMVLEGKIAYALGDEDYAIQTSGAMQWLQQSLRASEKQQREREVESLILLYYKNRDSGI</sequence>